<protein>
    <recommendedName>
        <fullName evidence="1">Transposase IS30-like HTH domain-containing protein</fullName>
    </recommendedName>
</protein>
<sequence length="169" mass="18464">MARRLTPVTDTERARVRELHEQGKTRNDIAKLMGRSPGTVTVIARELGLSFDRSATAAATEAKQRDNRARRAELVDRLYTRAERVLETLEADEYRFTATTINGIETERLGHVPAQDERHLSSSISTHLTTAAKLEAIDADGQAEAARSMLGSLAEALGITAPGHDDGDD</sequence>
<dbReference type="Gene3D" id="1.10.10.60">
    <property type="entry name" value="Homeodomain-like"/>
    <property type="match status" value="1"/>
</dbReference>
<comment type="caution">
    <text evidence="2">The sequence shown here is derived from an EMBL/GenBank/DDBJ whole genome shotgun (WGS) entry which is preliminary data.</text>
</comment>
<dbReference type="EMBL" id="BAAAUX010000001">
    <property type="protein sequence ID" value="GAA2772869.1"/>
    <property type="molecule type" value="Genomic_DNA"/>
</dbReference>
<dbReference type="Proteomes" id="UP001500979">
    <property type="component" value="Unassembled WGS sequence"/>
</dbReference>
<evidence type="ECO:0000259" key="1">
    <source>
        <dbReference type="Pfam" id="PF13936"/>
    </source>
</evidence>
<evidence type="ECO:0000313" key="3">
    <source>
        <dbReference type="Proteomes" id="UP001500979"/>
    </source>
</evidence>
<name>A0ABN3V0G3_9PSEU</name>
<gene>
    <name evidence="2" type="ORF">GCM10010470_00490</name>
</gene>
<proteinExistence type="predicted"/>
<keyword evidence="3" id="KW-1185">Reference proteome</keyword>
<organism evidence="2 3">
    <name type="scientific">Saccharopolyspora taberi</name>
    <dbReference type="NCBI Taxonomy" id="60895"/>
    <lineage>
        <taxon>Bacteria</taxon>
        <taxon>Bacillati</taxon>
        <taxon>Actinomycetota</taxon>
        <taxon>Actinomycetes</taxon>
        <taxon>Pseudonocardiales</taxon>
        <taxon>Pseudonocardiaceae</taxon>
        <taxon>Saccharopolyspora</taxon>
    </lineage>
</organism>
<reference evidence="2 3" key="1">
    <citation type="journal article" date="2019" name="Int. J. Syst. Evol. Microbiol.">
        <title>The Global Catalogue of Microorganisms (GCM) 10K type strain sequencing project: providing services to taxonomists for standard genome sequencing and annotation.</title>
        <authorList>
            <consortium name="The Broad Institute Genomics Platform"/>
            <consortium name="The Broad Institute Genome Sequencing Center for Infectious Disease"/>
            <person name="Wu L."/>
            <person name="Ma J."/>
        </authorList>
    </citation>
    <scope>NUCLEOTIDE SEQUENCE [LARGE SCALE GENOMIC DNA]</scope>
    <source>
        <strain evidence="2 3">JCM 9383</strain>
    </source>
</reference>
<dbReference type="InterPro" id="IPR025246">
    <property type="entry name" value="IS30-like_HTH"/>
</dbReference>
<dbReference type="RefSeq" id="WP_344677240.1">
    <property type="nucleotide sequence ID" value="NZ_BAAAUX010000001.1"/>
</dbReference>
<dbReference type="Pfam" id="PF13936">
    <property type="entry name" value="HTH_38"/>
    <property type="match status" value="1"/>
</dbReference>
<evidence type="ECO:0000313" key="2">
    <source>
        <dbReference type="EMBL" id="GAA2772869.1"/>
    </source>
</evidence>
<feature type="domain" description="Transposase IS30-like HTH" evidence="1">
    <location>
        <begin position="9"/>
        <end position="40"/>
    </location>
</feature>
<accession>A0ABN3V0G3</accession>